<evidence type="ECO:0000256" key="1">
    <source>
        <dbReference type="SAM" id="SignalP"/>
    </source>
</evidence>
<gene>
    <name evidence="2" type="ORF">GGQ87_002801</name>
</gene>
<dbReference type="Proteomes" id="UP000587415">
    <property type="component" value="Unassembled WGS sequence"/>
</dbReference>
<sequence length="200" mass="20685">MSLLRRSFSALALVVTLAAPAGSALAQDAPAAARPSMLERAVNTVHVTSWSVYGPHETHEILEATVQGGHALRVNVSTPGANPWDTGAGSLTTKPVKAGDVMLLAVWLRTERAPEGSGGGRAIVRLQGSAEPYPEIGSAAVTPGGEWKLYFANGVAARDFAPGEMGATVQLAGASQTIDLGPVFILDMGPDYDRSTLPAN</sequence>
<name>A0A7X5YM77_9CAUL</name>
<keyword evidence="1" id="KW-0732">Signal</keyword>
<evidence type="ECO:0000313" key="2">
    <source>
        <dbReference type="EMBL" id="NJC42506.1"/>
    </source>
</evidence>
<organism evidence="2 3">
    <name type="scientific">Brevundimonas alba</name>
    <dbReference type="NCBI Taxonomy" id="74314"/>
    <lineage>
        <taxon>Bacteria</taxon>
        <taxon>Pseudomonadati</taxon>
        <taxon>Pseudomonadota</taxon>
        <taxon>Alphaproteobacteria</taxon>
        <taxon>Caulobacterales</taxon>
        <taxon>Caulobacteraceae</taxon>
        <taxon>Brevundimonas</taxon>
    </lineage>
</organism>
<evidence type="ECO:0008006" key="4">
    <source>
        <dbReference type="Google" id="ProtNLM"/>
    </source>
</evidence>
<dbReference type="SUPFAM" id="SSF49785">
    <property type="entry name" value="Galactose-binding domain-like"/>
    <property type="match status" value="1"/>
</dbReference>
<keyword evidence="3" id="KW-1185">Reference proteome</keyword>
<evidence type="ECO:0000313" key="3">
    <source>
        <dbReference type="Proteomes" id="UP000587415"/>
    </source>
</evidence>
<dbReference type="InterPro" id="IPR006311">
    <property type="entry name" value="TAT_signal"/>
</dbReference>
<dbReference type="PROSITE" id="PS51318">
    <property type="entry name" value="TAT"/>
    <property type="match status" value="1"/>
</dbReference>
<feature type="chain" id="PRO_5030651875" description="CBM-cenC domain-containing protein" evidence="1">
    <location>
        <begin position="27"/>
        <end position="200"/>
    </location>
</feature>
<dbReference type="InterPro" id="IPR008979">
    <property type="entry name" value="Galactose-bd-like_sf"/>
</dbReference>
<feature type="signal peptide" evidence="1">
    <location>
        <begin position="1"/>
        <end position="26"/>
    </location>
</feature>
<dbReference type="RefSeq" id="WP_168048764.1">
    <property type="nucleotide sequence ID" value="NZ_JAATJM010000002.1"/>
</dbReference>
<reference evidence="2 3" key="1">
    <citation type="submission" date="2020-03" db="EMBL/GenBank/DDBJ databases">
        <title>Genomic Encyclopedia of Type Strains, Phase IV (KMG-IV): sequencing the most valuable type-strain genomes for metagenomic binning, comparative biology and taxonomic classification.</title>
        <authorList>
            <person name="Goeker M."/>
        </authorList>
    </citation>
    <scope>NUCLEOTIDE SEQUENCE [LARGE SCALE GENOMIC DNA]</scope>
    <source>
        <strain evidence="2 3">DSM 4736</strain>
    </source>
</reference>
<accession>A0A7X5YM77</accession>
<proteinExistence type="predicted"/>
<dbReference type="Gene3D" id="2.60.120.260">
    <property type="entry name" value="Galactose-binding domain-like"/>
    <property type="match status" value="1"/>
</dbReference>
<protein>
    <recommendedName>
        <fullName evidence="4">CBM-cenC domain-containing protein</fullName>
    </recommendedName>
</protein>
<dbReference type="EMBL" id="JAATJM010000002">
    <property type="protein sequence ID" value="NJC42506.1"/>
    <property type="molecule type" value="Genomic_DNA"/>
</dbReference>
<comment type="caution">
    <text evidence="2">The sequence shown here is derived from an EMBL/GenBank/DDBJ whole genome shotgun (WGS) entry which is preliminary data.</text>
</comment>
<dbReference type="AlphaFoldDB" id="A0A7X5YM77"/>